<keyword evidence="1" id="KW-0472">Membrane</keyword>
<keyword evidence="1" id="KW-1133">Transmembrane helix</keyword>
<dbReference type="EMBL" id="JARGYC010000050">
    <property type="protein sequence ID" value="MDF0602438.1"/>
    <property type="molecule type" value="Genomic_DNA"/>
</dbReference>
<proteinExistence type="predicted"/>
<reference evidence="2" key="1">
    <citation type="submission" date="2023-03" db="EMBL/GenBank/DDBJ databases">
        <title>Multiphase analysis and comparison of six strains from genera Psychromarinibacter, Lutimaribacter, and Maritimibacter, including a novel species: Psychromarinibacter sediminicola sp. nov.</title>
        <authorList>
            <person name="Wang Y.-H."/>
            <person name="Ye M.-Q."/>
            <person name="Du Z.-J."/>
        </authorList>
    </citation>
    <scope>NUCLEOTIDE SEQUENCE</scope>
    <source>
        <strain evidence="2">C21-152</strain>
    </source>
</reference>
<dbReference type="RefSeq" id="WP_275568567.1">
    <property type="nucleotide sequence ID" value="NZ_JARGYC010000050.1"/>
</dbReference>
<gene>
    <name evidence="2" type="ORF">P1J78_16990</name>
</gene>
<accession>A0AAE3TA34</accession>
<evidence type="ECO:0000313" key="2">
    <source>
        <dbReference type="EMBL" id="MDF0602438.1"/>
    </source>
</evidence>
<comment type="caution">
    <text evidence="2">The sequence shown here is derived from an EMBL/GenBank/DDBJ whole genome shotgun (WGS) entry which is preliminary data.</text>
</comment>
<dbReference type="InterPro" id="IPR010649">
    <property type="entry name" value="NapE_TorE"/>
</dbReference>
<name>A0AAE3TA34_9RHOB</name>
<dbReference type="AlphaFoldDB" id="A0AAE3TA34"/>
<sequence length="57" mass="6191">MSSAPPENATETASKRHETLAFLFLAFVLFPVLAIVLVGGFGFIVWMQHLMFGPPGV</sequence>
<evidence type="ECO:0000313" key="3">
    <source>
        <dbReference type="Proteomes" id="UP001220964"/>
    </source>
</evidence>
<evidence type="ECO:0000256" key="1">
    <source>
        <dbReference type="SAM" id="Phobius"/>
    </source>
</evidence>
<dbReference type="Pfam" id="PF06796">
    <property type="entry name" value="NapE"/>
    <property type="match status" value="1"/>
</dbReference>
<keyword evidence="3" id="KW-1185">Reference proteome</keyword>
<feature type="transmembrane region" description="Helical" evidence="1">
    <location>
        <begin position="20"/>
        <end position="46"/>
    </location>
</feature>
<keyword evidence="1" id="KW-0812">Transmembrane</keyword>
<dbReference type="Proteomes" id="UP001220964">
    <property type="component" value="Unassembled WGS sequence"/>
</dbReference>
<protein>
    <submittedName>
        <fullName evidence="2">Periplasmic nitrate reductase, NapE protein</fullName>
    </submittedName>
</protein>
<organism evidence="2 3">
    <name type="scientific">Psychromarinibacter sediminicola</name>
    <dbReference type="NCBI Taxonomy" id="3033385"/>
    <lineage>
        <taxon>Bacteria</taxon>
        <taxon>Pseudomonadati</taxon>
        <taxon>Pseudomonadota</taxon>
        <taxon>Alphaproteobacteria</taxon>
        <taxon>Rhodobacterales</taxon>
        <taxon>Paracoccaceae</taxon>
        <taxon>Psychromarinibacter</taxon>
    </lineage>
</organism>